<dbReference type="GO" id="GO:0045152">
    <property type="term" value="F:antisigma factor binding"/>
    <property type="evidence" value="ECO:0007669"/>
    <property type="project" value="TreeGrafter"/>
</dbReference>
<proteinExistence type="inferred from homology"/>
<keyword evidence="4" id="KW-0574">Periplasm</keyword>
<dbReference type="Gene3D" id="3.30.200.100">
    <property type="entry name" value="MucB/RseB, C-terminal domain"/>
    <property type="match status" value="1"/>
</dbReference>
<organism evidence="7 8">
    <name type="scientific">Pseudomonas aeruginosa</name>
    <dbReference type="NCBI Taxonomy" id="287"/>
    <lineage>
        <taxon>Bacteria</taxon>
        <taxon>Pseudomonadati</taxon>
        <taxon>Pseudomonadota</taxon>
        <taxon>Gammaproteobacteria</taxon>
        <taxon>Pseudomonadales</taxon>
        <taxon>Pseudomonadaceae</taxon>
        <taxon>Pseudomonas</taxon>
    </lineage>
</organism>
<reference evidence="7 8" key="1">
    <citation type="submission" date="2018-08" db="EMBL/GenBank/DDBJ databases">
        <title>Recombination of ecologically and evolutionarily significant loci maintains genetic cohesion in the Pseudomonas syringae species complex.</title>
        <authorList>
            <person name="Dillon M."/>
            <person name="Thakur S."/>
            <person name="Almeida R.N.D."/>
            <person name="Weir B.S."/>
            <person name="Guttman D.S."/>
        </authorList>
    </citation>
    <scope>NUCLEOTIDE SEQUENCE [LARGE SCALE GENOMIC DNA]</scope>
    <source>
        <strain evidence="7 8">ICMP 7846</strain>
    </source>
</reference>
<evidence type="ECO:0000256" key="3">
    <source>
        <dbReference type="ARBA" id="ARBA00022729"/>
    </source>
</evidence>
<evidence type="ECO:0000313" key="8">
    <source>
        <dbReference type="Proteomes" id="UP000270834"/>
    </source>
</evidence>
<evidence type="ECO:0000259" key="6">
    <source>
        <dbReference type="Pfam" id="PF17188"/>
    </source>
</evidence>
<dbReference type="Proteomes" id="UP000270834">
    <property type="component" value="Unassembled WGS sequence"/>
</dbReference>
<dbReference type="Pfam" id="PF03888">
    <property type="entry name" value="MucB_RseB"/>
    <property type="match status" value="1"/>
</dbReference>
<protein>
    <recommendedName>
        <fullName evidence="9">Sigma factor AlgU regulatory protein MucB</fullName>
    </recommendedName>
</protein>
<dbReference type="InterPro" id="IPR038484">
    <property type="entry name" value="MucB/RseB_C_sf"/>
</dbReference>
<sequence length="256" mass="27840">MESDGAVRERLLQLDGARQEVVRVDGRTQCISGGLADQLADAQLWPVRKFDPSQLASWYDLRLVGESRVAGRPAVVLAVTPRDQHRYGFELHLDRDTGLPLKSLLLNEKGQLLERFQFTQLNTGAAPAEDQLQAGAECQVVGPAKADGEKTVAWRSEWLPPGFTLTRSFMRRSPVTPDPVACLTYGDGLARFSVFIEPLHGAMVGDARSQLGPTVVVSKRLQTDDGGQMVTVVGEVPLGTAERVALSIRPEAAAQK</sequence>
<feature type="domain" description="MucB/RseB C-terminal" evidence="6">
    <location>
        <begin position="150"/>
        <end position="249"/>
    </location>
</feature>
<evidence type="ECO:0000256" key="1">
    <source>
        <dbReference type="ARBA" id="ARBA00004418"/>
    </source>
</evidence>
<gene>
    <name evidence="7" type="ORF">ALP65_02761</name>
</gene>
<dbReference type="PANTHER" id="PTHR38782:SF1">
    <property type="entry name" value="SIGMA-E FACTOR REGULATORY PROTEIN RSEB"/>
    <property type="match status" value="1"/>
</dbReference>
<evidence type="ECO:0000313" key="7">
    <source>
        <dbReference type="EMBL" id="RMS45776.1"/>
    </source>
</evidence>
<dbReference type="PANTHER" id="PTHR38782">
    <property type="match status" value="1"/>
</dbReference>
<comment type="caution">
    <text evidence="7">The sequence shown here is derived from an EMBL/GenBank/DDBJ whole genome shotgun (WGS) entry which is preliminary data.</text>
</comment>
<dbReference type="EMBL" id="RBSQ01001293">
    <property type="protein sequence ID" value="RMS45776.1"/>
    <property type="molecule type" value="Genomic_DNA"/>
</dbReference>
<dbReference type="InterPro" id="IPR005588">
    <property type="entry name" value="MucB_RseB"/>
</dbReference>
<dbReference type="InterPro" id="IPR033434">
    <property type="entry name" value="MucB/RseB_N"/>
</dbReference>
<evidence type="ECO:0008006" key="9">
    <source>
        <dbReference type="Google" id="ProtNLM"/>
    </source>
</evidence>
<dbReference type="InterPro" id="IPR033436">
    <property type="entry name" value="MucB/RseB_C"/>
</dbReference>
<evidence type="ECO:0000259" key="5">
    <source>
        <dbReference type="Pfam" id="PF03888"/>
    </source>
</evidence>
<evidence type="ECO:0000256" key="2">
    <source>
        <dbReference type="ARBA" id="ARBA00008150"/>
    </source>
</evidence>
<dbReference type="GO" id="GO:0030288">
    <property type="term" value="C:outer membrane-bounded periplasmic space"/>
    <property type="evidence" value="ECO:0007669"/>
    <property type="project" value="TreeGrafter"/>
</dbReference>
<feature type="domain" description="MucB/RseB N-terminal" evidence="5">
    <location>
        <begin position="4"/>
        <end position="133"/>
    </location>
</feature>
<comment type="subcellular location">
    <subcellularLocation>
        <location evidence="1">Periplasm</location>
    </subcellularLocation>
</comment>
<dbReference type="Pfam" id="PF17188">
    <property type="entry name" value="MucB_RseB_C"/>
    <property type="match status" value="1"/>
</dbReference>
<dbReference type="AlphaFoldDB" id="A0A3M5D7D3"/>
<accession>A0A3M5D7D3</accession>
<dbReference type="GO" id="GO:0032885">
    <property type="term" value="P:regulation of polysaccharide biosynthetic process"/>
    <property type="evidence" value="ECO:0007669"/>
    <property type="project" value="TreeGrafter"/>
</dbReference>
<dbReference type="CDD" id="cd16327">
    <property type="entry name" value="RseB"/>
    <property type="match status" value="1"/>
</dbReference>
<evidence type="ECO:0000256" key="4">
    <source>
        <dbReference type="ARBA" id="ARBA00022764"/>
    </source>
</evidence>
<name>A0A3M5D7D3_PSEAI</name>
<dbReference type="Gene3D" id="2.50.20.10">
    <property type="entry name" value="Lipoprotein localisation LolA/LolB/LppX"/>
    <property type="match status" value="1"/>
</dbReference>
<keyword evidence="3" id="KW-0732">Signal</keyword>
<comment type="similarity">
    <text evidence="2">Belongs to the RseB family.</text>
</comment>